<dbReference type="RefSeq" id="WP_211335473.1">
    <property type="nucleotide sequence ID" value="NZ_FOFT01000023.1"/>
</dbReference>
<dbReference type="EMBL" id="FOFT01000023">
    <property type="protein sequence ID" value="SES50953.1"/>
    <property type="molecule type" value="Genomic_DNA"/>
</dbReference>
<dbReference type="AlphaFoldDB" id="A0A1H9XZ42"/>
<sequence>MWFQLWHWDGDQYELEMFRLHEADSWRVVVGKARYWAIARHEITELAERAGFGYAEWLLHAYYPPLLVATNG</sequence>
<accession>A0A1H9XZ42</accession>
<protein>
    <submittedName>
        <fullName evidence="1">Uncharacterized protein</fullName>
    </submittedName>
</protein>
<name>A0A1H9XZ42_9PSEU</name>
<proteinExistence type="predicted"/>
<evidence type="ECO:0000313" key="2">
    <source>
        <dbReference type="Proteomes" id="UP000199028"/>
    </source>
</evidence>
<organism evidence="1 2">
    <name type="scientific">Lentzea flaviverrucosa</name>
    <dbReference type="NCBI Taxonomy" id="200379"/>
    <lineage>
        <taxon>Bacteria</taxon>
        <taxon>Bacillati</taxon>
        <taxon>Actinomycetota</taxon>
        <taxon>Actinomycetes</taxon>
        <taxon>Pseudonocardiales</taxon>
        <taxon>Pseudonocardiaceae</taxon>
        <taxon>Lentzea</taxon>
    </lineage>
</organism>
<reference evidence="2" key="1">
    <citation type="submission" date="2016-10" db="EMBL/GenBank/DDBJ databases">
        <authorList>
            <person name="Varghese N."/>
            <person name="Submissions S."/>
        </authorList>
    </citation>
    <scope>NUCLEOTIDE SEQUENCE [LARGE SCALE GENOMIC DNA]</scope>
    <source>
        <strain evidence="2">CGMCC 4.578</strain>
    </source>
</reference>
<evidence type="ECO:0000313" key="1">
    <source>
        <dbReference type="EMBL" id="SES50953.1"/>
    </source>
</evidence>
<gene>
    <name evidence="1" type="ORF">SAMN05216195_12363</name>
</gene>
<keyword evidence="2" id="KW-1185">Reference proteome</keyword>
<dbReference type="Proteomes" id="UP000199028">
    <property type="component" value="Unassembled WGS sequence"/>
</dbReference>